<evidence type="ECO:0000313" key="2">
    <source>
        <dbReference type="EMBL" id="CAA2974612.1"/>
    </source>
</evidence>
<dbReference type="Proteomes" id="UP000594638">
    <property type="component" value="Unassembled WGS sequence"/>
</dbReference>
<dbReference type="Gramene" id="OE9A046515T1">
    <property type="protein sequence ID" value="OE9A046515C1"/>
    <property type="gene ID" value="OE9A046515"/>
</dbReference>
<gene>
    <name evidence="2" type="ORF">OLEA9_A046515</name>
</gene>
<accession>A0A8S0R6I8</accession>
<dbReference type="EMBL" id="CACTIH010002185">
    <property type="protein sequence ID" value="CAA2974612.1"/>
    <property type="molecule type" value="Genomic_DNA"/>
</dbReference>
<reference evidence="2 3" key="1">
    <citation type="submission" date="2019-12" db="EMBL/GenBank/DDBJ databases">
        <authorList>
            <person name="Alioto T."/>
            <person name="Alioto T."/>
            <person name="Gomez Garrido J."/>
        </authorList>
    </citation>
    <scope>NUCLEOTIDE SEQUENCE [LARGE SCALE GENOMIC DNA]</scope>
</reference>
<keyword evidence="3" id="KW-1185">Reference proteome</keyword>
<dbReference type="AlphaFoldDB" id="A0A8S0R6I8"/>
<name>A0A8S0R6I8_OLEEU</name>
<sequence length="108" mass="11478">MAAATTIGMLSSTSLHSGTRFLNNRSSISHLYCSSFLPNFLSPSAFSFNRHTHSIGRISSVIGTVASATGMSSPFKPEEARIPPAIPLPTPPISKASKQSCSLIFVHM</sequence>
<evidence type="ECO:0000256" key="1">
    <source>
        <dbReference type="SAM" id="MobiDB-lite"/>
    </source>
</evidence>
<proteinExistence type="predicted"/>
<feature type="region of interest" description="Disordered" evidence="1">
    <location>
        <begin position="72"/>
        <end position="96"/>
    </location>
</feature>
<comment type="caution">
    <text evidence="2">The sequence shown here is derived from an EMBL/GenBank/DDBJ whole genome shotgun (WGS) entry which is preliminary data.</text>
</comment>
<evidence type="ECO:0000313" key="3">
    <source>
        <dbReference type="Proteomes" id="UP000594638"/>
    </source>
</evidence>
<organism evidence="2 3">
    <name type="scientific">Olea europaea subsp. europaea</name>
    <dbReference type="NCBI Taxonomy" id="158383"/>
    <lineage>
        <taxon>Eukaryota</taxon>
        <taxon>Viridiplantae</taxon>
        <taxon>Streptophyta</taxon>
        <taxon>Embryophyta</taxon>
        <taxon>Tracheophyta</taxon>
        <taxon>Spermatophyta</taxon>
        <taxon>Magnoliopsida</taxon>
        <taxon>eudicotyledons</taxon>
        <taxon>Gunneridae</taxon>
        <taxon>Pentapetalae</taxon>
        <taxon>asterids</taxon>
        <taxon>lamiids</taxon>
        <taxon>Lamiales</taxon>
        <taxon>Oleaceae</taxon>
        <taxon>Oleeae</taxon>
        <taxon>Olea</taxon>
    </lineage>
</organism>
<protein>
    <submittedName>
        <fullName evidence="2">Uncharacterized protein</fullName>
    </submittedName>
</protein>